<dbReference type="GO" id="GO:0000981">
    <property type="term" value="F:DNA-binding transcription factor activity, RNA polymerase II-specific"/>
    <property type="evidence" value="ECO:0007669"/>
    <property type="project" value="InterPro"/>
</dbReference>
<dbReference type="GO" id="GO:0008270">
    <property type="term" value="F:zinc ion binding"/>
    <property type="evidence" value="ECO:0007669"/>
    <property type="project" value="InterPro"/>
</dbReference>
<keyword evidence="1" id="KW-0805">Transcription regulation</keyword>
<dbReference type="OMA" id="WARIVDE"/>
<dbReference type="GeneID" id="20313799"/>
<evidence type="ECO:0000256" key="1">
    <source>
        <dbReference type="ARBA" id="ARBA00023015"/>
    </source>
</evidence>
<dbReference type="Proteomes" id="UP000007304">
    <property type="component" value="Unassembled WGS sequence"/>
</dbReference>
<dbReference type="CDD" id="cd00067">
    <property type="entry name" value="GAL4"/>
    <property type="match status" value="1"/>
</dbReference>
<dbReference type="PANTHER" id="PTHR31069">
    <property type="entry name" value="OLEATE-ACTIVATED TRANSCRIPTION FACTOR 1-RELATED"/>
    <property type="match status" value="1"/>
</dbReference>
<dbReference type="Gene3D" id="4.10.240.10">
    <property type="entry name" value="Zn(2)-C6 fungal-type DNA-binding domain"/>
    <property type="match status" value="1"/>
</dbReference>
<feature type="domain" description="Zn(2)-C6 fungal-type" evidence="6">
    <location>
        <begin position="18"/>
        <end position="46"/>
    </location>
</feature>
<sequence>MEAPKAKKKPRRTHAFGGCGTCRRRHVKCDQVRPVCLTCQAVGAICDGFRTELKWVSESHGTGAKETVSQDLTSHTVRNHLFSAEQSRKSMSKALQDDLGRKPVDESLSELEDRCKNAVAGSGKDVAIGPFGVFQLQQRAAEPEKQETPTSITDQNCLTCSDTDFAQSVGFVDSLNMNDFLDWPDLFDLDLPENDFLPQNFEEDIANAAYLETSGLLSRGTPLRGLEENPVQHEGALNDTRLSSPKPVDASTRNELVDNDINYADVQILLKHFNDQVIAHMWAAPVTRKSPWELMNVDSAVITLARLTYMTSQTLSHAALSNLFALTATSANHLAAQLCKEPDSAASVEHWQHLATVTIKEAKRHLQWSLRNEVRGPHKAKYKDQLMAIIAMLSFSILYDKQPDARAYMIDAERLLRLRGLAKRNISRKARLLHHVYTWARIVDESTYVLRSYDNLDLETVLPRRFKASTATDQAIAEPRPSHNPRLDDFLRLEHNAHDLDREPEGPKEHEIGLHDIHLEDTREFSEELFAQLYGVSETWLSLVSRTTRLANIMDAVSVVKKRQEFVHLEWLETQKHRLENMVCSFASTGRQNGQNTAPHPRDHMVRALNSALVIFFYRRIRNVNPWILQEHVKNVTQALKDFDAACQSSNIDAPGSPWPAFMAGCEALSQEQRIYFSDWFDRSISTTGFPRLVKAKYCMTEVWKLQDASIQSRQRKGMNQINSWVEVSKQENLHMLLS</sequence>
<feature type="region of interest" description="Disordered" evidence="5">
    <location>
        <begin position="232"/>
        <end position="251"/>
    </location>
</feature>
<keyword evidence="4" id="KW-0539">Nucleus</keyword>
<dbReference type="Pfam" id="PF00172">
    <property type="entry name" value="Zn_clus"/>
    <property type="match status" value="1"/>
</dbReference>
<evidence type="ECO:0000256" key="5">
    <source>
        <dbReference type="SAM" id="MobiDB-lite"/>
    </source>
</evidence>
<keyword evidence="8" id="KW-1185">Reference proteome</keyword>
<reference evidence="7" key="1">
    <citation type="submission" date="2011-07" db="EMBL/GenBank/DDBJ databases">
        <title>The Genome Sequence of Exophiala (Wangiella) dermatitidis NIH/UT8656.</title>
        <authorList>
            <consortium name="The Broad Institute Genome Sequencing Platform"/>
            <person name="Cuomo C."/>
            <person name="Wang Z."/>
            <person name="Hunicke-Smith S."/>
            <person name="Szanislo P.J."/>
            <person name="Earl A."/>
            <person name="Young S.K."/>
            <person name="Zeng Q."/>
            <person name="Gargeya S."/>
            <person name="Fitzgerald M."/>
            <person name="Haas B."/>
            <person name="Abouelleil A."/>
            <person name="Alvarado L."/>
            <person name="Arachchi H.M."/>
            <person name="Berlin A."/>
            <person name="Brown A."/>
            <person name="Chapman S.B."/>
            <person name="Chen Z."/>
            <person name="Dunbar C."/>
            <person name="Freedman E."/>
            <person name="Gearin G."/>
            <person name="Gellesch M."/>
            <person name="Goldberg J."/>
            <person name="Griggs A."/>
            <person name="Gujja S."/>
            <person name="Heiman D."/>
            <person name="Howarth C."/>
            <person name="Larson L."/>
            <person name="Lui A."/>
            <person name="MacDonald P.J.P."/>
            <person name="Montmayeur A."/>
            <person name="Murphy C."/>
            <person name="Neiman D."/>
            <person name="Pearson M."/>
            <person name="Priest M."/>
            <person name="Roberts A."/>
            <person name="Saif S."/>
            <person name="Shea T."/>
            <person name="Shenoy N."/>
            <person name="Sisk P."/>
            <person name="Stolte C."/>
            <person name="Sykes S."/>
            <person name="Wortman J."/>
            <person name="Nusbaum C."/>
            <person name="Birren B."/>
        </authorList>
    </citation>
    <scope>NUCLEOTIDE SEQUENCE</scope>
    <source>
        <strain evidence="7">NIH/UT8656</strain>
    </source>
</reference>
<dbReference type="OrthoDB" id="5089701at2759"/>
<dbReference type="VEuPathDB" id="FungiDB:HMPREF1120_09160"/>
<evidence type="ECO:0000313" key="7">
    <source>
        <dbReference type="EMBL" id="EHY61224.1"/>
    </source>
</evidence>
<protein>
    <submittedName>
        <fullName evidence="7">Arginine metabolism regulation protein II</fullName>
    </submittedName>
</protein>
<dbReference type="eggNOG" id="ENOG502R94Q">
    <property type="taxonomic scope" value="Eukaryota"/>
</dbReference>
<dbReference type="HOGENOM" id="CLU_009030_0_1_1"/>
<dbReference type="InterPro" id="IPR001138">
    <property type="entry name" value="Zn2Cys6_DnaBD"/>
</dbReference>
<dbReference type="InterPro" id="IPR036864">
    <property type="entry name" value="Zn2-C6_fun-type_DNA-bd_sf"/>
</dbReference>
<organism evidence="7 8">
    <name type="scientific">Exophiala dermatitidis (strain ATCC 34100 / CBS 525.76 / NIH/UT8656)</name>
    <name type="common">Black yeast</name>
    <name type="synonym">Wangiella dermatitidis</name>
    <dbReference type="NCBI Taxonomy" id="858893"/>
    <lineage>
        <taxon>Eukaryota</taxon>
        <taxon>Fungi</taxon>
        <taxon>Dikarya</taxon>
        <taxon>Ascomycota</taxon>
        <taxon>Pezizomycotina</taxon>
        <taxon>Eurotiomycetes</taxon>
        <taxon>Chaetothyriomycetidae</taxon>
        <taxon>Chaetothyriales</taxon>
        <taxon>Herpotrichiellaceae</taxon>
        <taxon>Exophiala</taxon>
    </lineage>
</organism>
<proteinExistence type="predicted"/>
<name>H6CBS7_EXODN</name>
<keyword evidence="2" id="KW-0238">DNA-binding</keyword>
<evidence type="ECO:0000259" key="6">
    <source>
        <dbReference type="PROSITE" id="PS50048"/>
    </source>
</evidence>
<dbReference type="AlphaFoldDB" id="H6CBS7"/>
<dbReference type="InterPro" id="IPR021858">
    <property type="entry name" value="Fun_TF"/>
</dbReference>
<dbReference type="InParanoid" id="H6CBS7"/>
<evidence type="ECO:0000256" key="4">
    <source>
        <dbReference type="ARBA" id="ARBA00023242"/>
    </source>
</evidence>
<keyword evidence="3" id="KW-0804">Transcription</keyword>
<evidence type="ECO:0000256" key="3">
    <source>
        <dbReference type="ARBA" id="ARBA00023163"/>
    </source>
</evidence>
<evidence type="ECO:0000313" key="8">
    <source>
        <dbReference type="Proteomes" id="UP000007304"/>
    </source>
</evidence>
<dbReference type="Pfam" id="PF11951">
    <property type="entry name" value="Fungal_trans_2"/>
    <property type="match status" value="1"/>
</dbReference>
<accession>H6CBS7</accession>
<dbReference type="GO" id="GO:0003677">
    <property type="term" value="F:DNA binding"/>
    <property type="evidence" value="ECO:0007669"/>
    <property type="project" value="UniProtKB-KW"/>
</dbReference>
<dbReference type="STRING" id="858893.H6CBS7"/>
<dbReference type="RefSeq" id="XP_009161685.1">
    <property type="nucleotide sequence ID" value="XM_009163437.1"/>
</dbReference>
<dbReference type="InterPro" id="IPR050675">
    <property type="entry name" value="OAF3"/>
</dbReference>
<dbReference type="SUPFAM" id="SSF57701">
    <property type="entry name" value="Zn2/Cys6 DNA-binding domain"/>
    <property type="match status" value="1"/>
</dbReference>
<dbReference type="EMBL" id="JH226137">
    <property type="protein sequence ID" value="EHY61224.1"/>
    <property type="molecule type" value="Genomic_DNA"/>
</dbReference>
<gene>
    <name evidence="7" type="ORF">HMPREF1120_09160</name>
</gene>
<dbReference type="PANTHER" id="PTHR31069:SF25">
    <property type="entry name" value="TRANSCRIPTION FACTOR, PUTATIVE (EUROFUNG)-RELATED"/>
    <property type="match status" value="1"/>
</dbReference>
<dbReference type="SMART" id="SM00066">
    <property type="entry name" value="GAL4"/>
    <property type="match status" value="1"/>
</dbReference>
<evidence type="ECO:0000256" key="2">
    <source>
        <dbReference type="ARBA" id="ARBA00023125"/>
    </source>
</evidence>
<dbReference type="PROSITE" id="PS50048">
    <property type="entry name" value="ZN2_CY6_FUNGAL_2"/>
    <property type="match status" value="1"/>
</dbReference>
<dbReference type="PROSITE" id="PS00463">
    <property type="entry name" value="ZN2_CY6_FUNGAL_1"/>
    <property type="match status" value="1"/>
</dbReference>